<comment type="cofactor">
    <cofactor evidence="2 8 9">
        <name>pyridoxal 5'-phosphate</name>
        <dbReference type="ChEBI" id="CHEBI:597326"/>
    </cofactor>
</comment>
<dbReference type="EC" id="5.1.1.1" evidence="4 8"/>
<feature type="active site" description="Proton acceptor; specific for D-alanine" evidence="8">
    <location>
        <position position="33"/>
    </location>
</feature>
<comment type="pathway">
    <text evidence="7 8">Amino-acid biosynthesis; D-alanine biosynthesis; D-alanine from L-alanine: step 1/1.</text>
</comment>
<evidence type="ECO:0000259" key="11">
    <source>
        <dbReference type="SMART" id="SM01005"/>
    </source>
</evidence>
<dbReference type="GO" id="GO:0030170">
    <property type="term" value="F:pyridoxal phosphate binding"/>
    <property type="evidence" value="ECO:0007669"/>
    <property type="project" value="UniProtKB-UniRule"/>
</dbReference>
<dbReference type="EMBL" id="CDSC02000169">
    <property type="protein sequence ID" value="SEH75712.1"/>
    <property type="molecule type" value="Genomic_DNA"/>
</dbReference>
<dbReference type="SMART" id="SM01005">
    <property type="entry name" value="Ala_racemase_C"/>
    <property type="match status" value="1"/>
</dbReference>
<feature type="domain" description="Alanine racemase C-terminal" evidence="11">
    <location>
        <begin position="224"/>
        <end position="348"/>
    </location>
</feature>
<organism evidence="13 15">
    <name type="scientific">Bathymodiolus azoricus thioautotrophic gill symbiont</name>
    <dbReference type="NCBI Taxonomy" id="235205"/>
    <lineage>
        <taxon>Bacteria</taxon>
        <taxon>Pseudomonadati</taxon>
        <taxon>Pseudomonadota</taxon>
        <taxon>Gammaproteobacteria</taxon>
        <taxon>sulfur-oxidizing symbionts</taxon>
    </lineage>
</organism>
<dbReference type="GO" id="GO:0005829">
    <property type="term" value="C:cytosol"/>
    <property type="evidence" value="ECO:0007669"/>
    <property type="project" value="TreeGrafter"/>
</dbReference>
<dbReference type="UniPathway" id="UPA00042">
    <property type="reaction ID" value="UER00497"/>
</dbReference>
<dbReference type="PANTHER" id="PTHR30511">
    <property type="entry name" value="ALANINE RACEMASE"/>
    <property type="match status" value="1"/>
</dbReference>
<evidence type="ECO:0000256" key="9">
    <source>
        <dbReference type="PIRSR" id="PIRSR600821-50"/>
    </source>
</evidence>
<evidence type="ECO:0000256" key="6">
    <source>
        <dbReference type="ARBA" id="ARBA00023235"/>
    </source>
</evidence>
<evidence type="ECO:0000313" key="13">
    <source>
        <dbReference type="EMBL" id="SEH75712.1"/>
    </source>
</evidence>
<evidence type="ECO:0000256" key="8">
    <source>
        <dbReference type="HAMAP-Rule" id="MF_01201"/>
    </source>
</evidence>
<evidence type="ECO:0000313" key="12">
    <source>
        <dbReference type="EMBL" id="SEH61709.1"/>
    </source>
</evidence>
<evidence type="ECO:0000256" key="4">
    <source>
        <dbReference type="ARBA" id="ARBA00013089"/>
    </source>
</evidence>
<keyword evidence="5 8" id="KW-0663">Pyridoxal phosphate</keyword>
<keyword evidence="6 8" id="KW-0413">Isomerase</keyword>
<dbReference type="GO" id="GO:0030632">
    <property type="term" value="P:D-alanine biosynthetic process"/>
    <property type="evidence" value="ECO:0007669"/>
    <property type="project" value="UniProtKB-UniRule"/>
</dbReference>
<dbReference type="Gene3D" id="2.40.37.10">
    <property type="entry name" value="Lyase, Ornithine Decarboxylase, Chain A, domain 1"/>
    <property type="match status" value="1"/>
</dbReference>
<dbReference type="RefSeq" id="WP_195910076.1">
    <property type="nucleotide sequence ID" value="NZ_CAESAP020000105.1"/>
</dbReference>
<feature type="active site" description="Proton acceptor; specific for L-alanine" evidence="8">
    <location>
        <position position="245"/>
    </location>
</feature>
<feature type="modified residue" description="N6-(pyridoxal phosphate)lysine" evidence="8 9">
    <location>
        <position position="33"/>
    </location>
</feature>
<evidence type="ECO:0000256" key="3">
    <source>
        <dbReference type="ARBA" id="ARBA00007880"/>
    </source>
</evidence>
<evidence type="ECO:0000256" key="1">
    <source>
        <dbReference type="ARBA" id="ARBA00000316"/>
    </source>
</evidence>
<evidence type="ECO:0000256" key="7">
    <source>
        <dbReference type="ARBA" id="ARBA00037912"/>
    </source>
</evidence>
<dbReference type="InterPro" id="IPR001608">
    <property type="entry name" value="Ala_racemase_N"/>
</dbReference>
<dbReference type="STRING" id="235205.BAZSYMB_SCAFFOLD00062_5"/>
<dbReference type="GO" id="GO:0008784">
    <property type="term" value="F:alanine racemase activity"/>
    <property type="evidence" value="ECO:0007669"/>
    <property type="project" value="UniProtKB-UniRule"/>
</dbReference>
<dbReference type="PRINTS" id="PR00992">
    <property type="entry name" value="ALARACEMASE"/>
</dbReference>
<feature type="binding site" evidence="8 10">
    <location>
        <position position="293"/>
    </location>
    <ligand>
        <name>substrate</name>
    </ligand>
</feature>
<reference evidence="13" key="1">
    <citation type="submission" date="2016-06" db="EMBL/GenBank/DDBJ databases">
        <authorList>
            <person name="Olsen C.W."/>
            <person name="Carey S."/>
            <person name="Hinshaw L."/>
            <person name="Karasin A.I."/>
        </authorList>
    </citation>
    <scope>NUCLEOTIDE SEQUENCE [LARGE SCALE GENOMIC DNA]</scope>
    <source>
        <strain evidence="13">BazSymA</strain>
        <strain evidence="12">BazSymB</strain>
    </source>
</reference>
<feature type="binding site" evidence="8 10">
    <location>
        <position position="125"/>
    </location>
    <ligand>
        <name>substrate</name>
    </ligand>
</feature>
<accession>A0A1H6KJB0</accession>
<gene>
    <name evidence="13" type="ORF">BAZSYMA_ACONTIG02082_1</name>
    <name evidence="12" type="ORF">BAZSYMB_SCAFFOLD00062_5</name>
</gene>
<dbReference type="Pfam" id="PF01168">
    <property type="entry name" value="Ala_racemase_N"/>
    <property type="match status" value="1"/>
</dbReference>
<dbReference type="Gene3D" id="3.20.20.10">
    <property type="entry name" value="Alanine racemase"/>
    <property type="match status" value="1"/>
</dbReference>
<dbReference type="Proteomes" id="UP000198559">
    <property type="component" value="Unassembled WGS sequence"/>
</dbReference>
<protein>
    <recommendedName>
        <fullName evidence="4 8">Alanine racemase</fullName>
        <ecNumber evidence="4 8">5.1.1.1</ecNumber>
    </recommendedName>
</protein>
<dbReference type="InterPro" id="IPR029066">
    <property type="entry name" value="PLP-binding_barrel"/>
</dbReference>
<dbReference type="Pfam" id="PF00842">
    <property type="entry name" value="Ala_racemase_C"/>
    <property type="match status" value="1"/>
</dbReference>
<dbReference type="InterPro" id="IPR009006">
    <property type="entry name" value="Ala_racemase/Decarboxylase_C"/>
</dbReference>
<comment type="catalytic activity">
    <reaction evidence="1 8">
        <text>L-alanine = D-alanine</text>
        <dbReference type="Rhea" id="RHEA:20249"/>
        <dbReference type="ChEBI" id="CHEBI:57416"/>
        <dbReference type="ChEBI" id="CHEBI:57972"/>
        <dbReference type="EC" id="5.1.1.1"/>
    </reaction>
</comment>
<evidence type="ECO:0000256" key="10">
    <source>
        <dbReference type="PIRSR" id="PIRSR600821-52"/>
    </source>
</evidence>
<sequence length="349" mass="37991">MRGVATISQSALLYNLSVVKKYAPQAKVVAMVKANAYGHQLDLVTPLLENADILAISEIKEAQKLRRISDKPILLLSGVHSSEELQQAINLNCHCMVHHSSQITLINNTTQTLNIWLKIDTGMHRLGLSSDEYQQCLSSFKSNPLINIKCVMSHFACADEQNHPMNQAQLKTFNTLTDNKNNRSMANSAAILSLPESIFDVVRPGIMLYGALPFKDNRFTLKPVMQLSAPIISIKTLQTGDCVGYGASWTANKQTTIAIIAIGYGDGYPRHATNTTPVLINGALHLLVGRVSMDMIAVDIGSAKVAIGDKAILWGDKKLRVETVAHHSGTIGYELLTGVSARVSFVSGK</sequence>
<dbReference type="PANTHER" id="PTHR30511:SF4">
    <property type="entry name" value="ALANINE RACEMASE, BIOSYNTHETIC"/>
    <property type="match status" value="1"/>
</dbReference>
<dbReference type="FunFam" id="3.20.20.10:FF:000002">
    <property type="entry name" value="Alanine racemase"/>
    <property type="match status" value="1"/>
</dbReference>
<comment type="similarity">
    <text evidence="3 8">Belongs to the alanine racemase family.</text>
</comment>
<evidence type="ECO:0000313" key="15">
    <source>
        <dbReference type="Proteomes" id="UP000198988"/>
    </source>
</evidence>
<dbReference type="AlphaFoldDB" id="A0A1H6KJB0"/>
<dbReference type="SUPFAM" id="SSF51419">
    <property type="entry name" value="PLP-binding barrel"/>
    <property type="match status" value="1"/>
</dbReference>
<dbReference type="EMBL" id="CVUD02000042">
    <property type="protein sequence ID" value="SEH61709.1"/>
    <property type="molecule type" value="Genomic_DNA"/>
</dbReference>
<dbReference type="NCBIfam" id="TIGR00492">
    <property type="entry name" value="alr"/>
    <property type="match status" value="1"/>
</dbReference>
<proteinExistence type="inferred from homology"/>
<dbReference type="HAMAP" id="MF_01201">
    <property type="entry name" value="Ala_racemase"/>
    <property type="match status" value="1"/>
</dbReference>
<name>A0A1H6KJB0_9GAMM</name>
<reference evidence="14 15" key="2">
    <citation type="submission" date="2016-06" db="EMBL/GenBank/DDBJ databases">
        <authorList>
            <person name="Petersen J."/>
            <person name="Sayavedra L."/>
        </authorList>
    </citation>
    <scope>NUCLEOTIDE SEQUENCE [LARGE SCALE GENOMIC DNA]</scope>
    <source>
        <strain evidence="15">BazSymA</strain>
        <strain evidence="14">BazSymB</strain>
    </source>
</reference>
<dbReference type="InterPro" id="IPR011079">
    <property type="entry name" value="Ala_racemase_C"/>
</dbReference>
<dbReference type="SUPFAM" id="SSF50621">
    <property type="entry name" value="Alanine racemase C-terminal domain-like"/>
    <property type="match status" value="1"/>
</dbReference>
<comment type="function">
    <text evidence="8">Catalyzes the interconversion of L-alanine and D-alanine. May also act on other amino acids.</text>
</comment>
<dbReference type="InterPro" id="IPR000821">
    <property type="entry name" value="Ala_racemase"/>
</dbReference>
<evidence type="ECO:0000256" key="2">
    <source>
        <dbReference type="ARBA" id="ARBA00001933"/>
    </source>
</evidence>
<dbReference type="Proteomes" id="UP000198988">
    <property type="component" value="Unassembled WGS sequence"/>
</dbReference>
<evidence type="ECO:0000313" key="14">
    <source>
        <dbReference type="Proteomes" id="UP000198559"/>
    </source>
</evidence>
<evidence type="ECO:0000256" key="5">
    <source>
        <dbReference type="ARBA" id="ARBA00022898"/>
    </source>
</evidence>